<protein>
    <submittedName>
        <fullName evidence="2">Uncharacterized protein</fullName>
    </submittedName>
</protein>
<reference evidence="2 3" key="1">
    <citation type="submission" date="2018-11" db="EMBL/GenBank/DDBJ databases">
        <title>Microbial catabolism of amino acid.</title>
        <authorList>
            <person name="Hibi M."/>
            <person name="Ogawa J."/>
        </authorList>
    </citation>
    <scope>NUCLEOTIDE SEQUENCE [LARGE SCALE GENOMIC DNA]</scope>
    <source>
        <strain evidence="2 3">C31-06</strain>
    </source>
</reference>
<sequence>MQDRVHIHSTSRKCGAKFGRGRGTTTKVGAGEHERSSLRLSGHGVSDERTVLRRTGLDTDYPG</sequence>
<dbReference type="Proteomes" id="UP000287519">
    <property type="component" value="Unassembled WGS sequence"/>
</dbReference>
<evidence type="ECO:0000256" key="1">
    <source>
        <dbReference type="SAM" id="MobiDB-lite"/>
    </source>
</evidence>
<gene>
    <name evidence="2" type="ORF">Rhow_006613</name>
</gene>
<proteinExistence type="predicted"/>
<accession>A0A402C0R3</accession>
<feature type="region of interest" description="Disordered" evidence="1">
    <location>
        <begin position="1"/>
        <end position="46"/>
    </location>
</feature>
<evidence type="ECO:0000313" key="2">
    <source>
        <dbReference type="EMBL" id="GCE37203.1"/>
    </source>
</evidence>
<evidence type="ECO:0000313" key="3">
    <source>
        <dbReference type="Proteomes" id="UP000287519"/>
    </source>
</evidence>
<keyword evidence="3" id="KW-1185">Reference proteome</keyword>
<name>A0A402C0R3_RHOWR</name>
<organism evidence="2 3">
    <name type="scientific">Rhodococcus wratislaviensis</name>
    <name type="common">Tsukamurella wratislaviensis</name>
    <dbReference type="NCBI Taxonomy" id="44752"/>
    <lineage>
        <taxon>Bacteria</taxon>
        <taxon>Bacillati</taxon>
        <taxon>Actinomycetota</taxon>
        <taxon>Actinomycetes</taxon>
        <taxon>Mycobacteriales</taxon>
        <taxon>Nocardiaceae</taxon>
        <taxon>Rhodococcus</taxon>
    </lineage>
</organism>
<dbReference type="AlphaFoldDB" id="A0A402C0R3"/>
<comment type="caution">
    <text evidence="2">The sequence shown here is derived from an EMBL/GenBank/DDBJ whole genome shotgun (WGS) entry which is preliminary data.</text>
</comment>
<dbReference type="EMBL" id="BHYM01000006">
    <property type="protein sequence ID" value="GCE37203.1"/>
    <property type="molecule type" value="Genomic_DNA"/>
</dbReference>